<accession>A0A8J7MAX2</accession>
<dbReference type="Gene3D" id="3.40.50.150">
    <property type="entry name" value="Vaccinia Virus protein VP39"/>
    <property type="match status" value="1"/>
</dbReference>
<feature type="domain" description="HTH arsR-type" evidence="1">
    <location>
        <begin position="1"/>
        <end position="91"/>
    </location>
</feature>
<dbReference type="PANTHER" id="PTHR43591:SF110">
    <property type="entry name" value="RHODANESE DOMAIN-CONTAINING PROTEIN"/>
    <property type="match status" value="1"/>
</dbReference>
<keyword evidence="3" id="KW-1185">Reference proteome</keyword>
<dbReference type="InterPro" id="IPR013216">
    <property type="entry name" value="Methyltransf_11"/>
</dbReference>
<dbReference type="CDD" id="cd00090">
    <property type="entry name" value="HTH_ARSR"/>
    <property type="match status" value="1"/>
</dbReference>
<dbReference type="GO" id="GO:0003700">
    <property type="term" value="F:DNA-binding transcription factor activity"/>
    <property type="evidence" value="ECO:0007669"/>
    <property type="project" value="InterPro"/>
</dbReference>
<dbReference type="CDD" id="cd02440">
    <property type="entry name" value="AdoMet_MTases"/>
    <property type="match status" value="1"/>
</dbReference>
<dbReference type="Gene3D" id="1.10.10.10">
    <property type="entry name" value="Winged helix-like DNA-binding domain superfamily/Winged helix DNA-binding domain"/>
    <property type="match status" value="1"/>
</dbReference>
<reference evidence="2" key="1">
    <citation type="submission" date="2021-01" db="EMBL/GenBank/DDBJ databases">
        <title>Modified the classification status of verrucomicrobia.</title>
        <authorList>
            <person name="Feng X."/>
        </authorList>
    </citation>
    <scope>NUCLEOTIDE SEQUENCE</scope>
    <source>
        <strain evidence="2">_KCTC 22039</strain>
    </source>
</reference>
<dbReference type="RefSeq" id="WP_200310121.1">
    <property type="nucleotide sequence ID" value="NZ_JAENIM010000016.1"/>
</dbReference>
<dbReference type="EMBL" id="JAENIM010000016">
    <property type="protein sequence ID" value="MBK1790082.1"/>
    <property type="molecule type" value="Genomic_DNA"/>
</dbReference>
<dbReference type="GO" id="GO:0008757">
    <property type="term" value="F:S-adenosylmethionine-dependent methyltransferase activity"/>
    <property type="evidence" value="ECO:0007669"/>
    <property type="project" value="InterPro"/>
</dbReference>
<organism evidence="2 3">
    <name type="scientific">Persicirhabdus sediminis</name>
    <dbReference type="NCBI Taxonomy" id="454144"/>
    <lineage>
        <taxon>Bacteria</taxon>
        <taxon>Pseudomonadati</taxon>
        <taxon>Verrucomicrobiota</taxon>
        <taxon>Verrucomicrobiia</taxon>
        <taxon>Verrucomicrobiales</taxon>
        <taxon>Verrucomicrobiaceae</taxon>
        <taxon>Persicirhabdus</taxon>
    </lineage>
</organism>
<comment type="caution">
    <text evidence="2">The sequence shown here is derived from an EMBL/GenBank/DDBJ whole genome shotgun (WGS) entry which is preliminary data.</text>
</comment>
<dbReference type="Proteomes" id="UP000624703">
    <property type="component" value="Unassembled WGS sequence"/>
</dbReference>
<dbReference type="Pfam" id="PF01022">
    <property type="entry name" value="HTH_5"/>
    <property type="match status" value="1"/>
</dbReference>
<dbReference type="PROSITE" id="PS50987">
    <property type="entry name" value="HTH_ARSR_2"/>
    <property type="match status" value="1"/>
</dbReference>
<gene>
    <name evidence="2" type="ORF">JIN82_02810</name>
</gene>
<proteinExistence type="predicted"/>
<dbReference type="Pfam" id="PF08241">
    <property type="entry name" value="Methyltransf_11"/>
    <property type="match status" value="1"/>
</dbReference>
<dbReference type="PANTHER" id="PTHR43591">
    <property type="entry name" value="METHYLTRANSFERASE"/>
    <property type="match status" value="1"/>
</dbReference>
<sequence>MASILKSLKLLADATRIRILLLLEHESLSVVELQEILGMGQSRISTQLSALRQEELVASSRSGKNNIYTITAPTALMEVARQAAVEIPETDSDTASLKHILRKRRDKARAYFDSLAGNFGKNYVPGRSWKSLGEALIKVLNYRVVADLGAGEGTLSQLLAQSAEKVIAVDNSKKMVELGQRLAVTNELPNLHYRLGDIESVPISDGSVDLAILSQALHHAHRPERALAEAFRILQPGGKLMILDLLQHNFEKARDHYADVWLGFSEVELAEMMEHAGFIKIHTTIVDREEQSPHFQTLLATAEKPN</sequence>
<evidence type="ECO:0000313" key="3">
    <source>
        <dbReference type="Proteomes" id="UP000624703"/>
    </source>
</evidence>
<protein>
    <submittedName>
        <fullName evidence="2">Metalloregulator ArsR/SmtB family transcription factor</fullName>
    </submittedName>
</protein>
<dbReference type="InterPro" id="IPR011991">
    <property type="entry name" value="ArsR-like_HTH"/>
</dbReference>
<dbReference type="PRINTS" id="PR00778">
    <property type="entry name" value="HTHARSR"/>
</dbReference>
<dbReference type="InterPro" id="IPR036390">
    <property type="entry name" value="WH_DNA-bd_sf"/>
</dbReference>
<dbReference type="SUPFAM" id="SSF46785">
    <property type="entry name" value="Winged helix' DNA-binding domain"/>
    <property type="match status" value="1"/>
</dbReference>
<evidence type="ECO:0000259" key="1">
    <source>
        <dbReference type="PROSITE" id="PS50987"/>
    </source>
</evidence>
<dbReference type="AlphaFoldDB" id="A0A8J7MAX2"/>
<dbReference type="InterPro" id="IPR029063">
    <property type="entry name" value="SAM-dependent_MTases_sf"/>
</dbReference>
<dbReference type="SUPFAM" id="SSF53335">
    <property type="entry name" value="S-adenosyl-L-methionine-dependent methyltransferases"/>
    <property type="match status" value="1"/>
</dbReference>
<dbReference type="InterPro" id="IPR036388">
    <property type="entry name" value="WH-like_DNA-bd_sf"/>
</dbReference>
<evidence type="ECO:0000313" key="2">
    <source>
        <dbReference type="EMBL" id="MBK1790082.1"/>
    </source>
</evidence>
<name>A0A8J7MAX2_9BACT</name>
<dbReference type="SMART" id="SM00418">
    <property type="entry name" value="HTH_ARSR"/>
    <property type="match status" value="1"/>
</dbReference>
<dbReference type="InterPro" id="IPR001845">
    <property type="entry name" value="HTH_ArsR_DNA-bd_dom"/>
</dbReference>
<dbReference type="NCBIfam" id="NF033788">
    <property type="entry name" value="HTH_metalloreg"/>
    <property type="match status" value="1"/>
</dbReference>